<protein>
    <submittedName>
        <fullName evidence="6">Uncharacterized protein AlNc14C16G1759</fullName>
    </submittedName>
</protein>
<name>F0W483_9STRA</name>
<dbReference type="InterPro" id="IPR011993">
    <property type="entry name" value="PH-like_dom_sf"/>
</dbReference>
<dbReference type="Gene3D" id="2.30.29.30">
    <property type="entry name" value="Pleckstrin-homology domain (PH domain)/Phosphotyrosine-binding domain (PTB)"/>
    <property type="match status" value="1"/>
</dbReference>
<dbReference type="Pfam" id="PF00169">
    <property type="entry name" value="PH"/>
    <property type="match status" value="1"/>
</dbReference>
<reference evidence="6" key="2">
    <citation type="submission" date="2011-02" db="EMBL/GenBank/DDBJ databases">
        <authorList>
            <person name="MacLean D."/>
        </authorList>
    </citation>
    <scope>NUCLEOTIDE SEQUENCE</scope>
</reference>
<feature type="compositionally biased region" description="Polar residues" evidence="2">
    <location>
        <begin position="1285"/>
        <end position="1295"/>
    </location>
</feature>
<dbReference type="InterPro" id="IPR033646">
    <property type="entry name" value="CLU-central"/>
</dbReference>
<dbReference type="InterPro" id="IPR011990">
    <property type="entry name" value="TPR-like_helical_dom_sf"/>
</dbReference>
<accession>F0W483</accession>
<dbReference type="CDD" id="cd14690">
    <property type="entry name" value="bZIP_CREB1"/>
    <property type="match status" value="1"/>
</dbReference>
<dbReference type="SMART" id="SM00233">
    <property type="entry name" value="PH"/>
    <property type="match status" value="1"/>
</dbReference>
<feature type="domain" description="Clu" evidence="5">
    <location>
        <begin position="142"/>
        <end position="448"/>
    </location>
</feature>
<evidence type="ECO:0000256" key="1">
    <source>
        <dbReference type="SAM" id="Coils"/>
    </source>
</evidence>
<evidence type="ECO:0000259" key="4">
    <source>
        <dbReference type="PROSITE" id="PS50217"/>
    </source>
</evidence>
<feature type="domain" description="PH" evidence="3">
    <location>
        <begin position="1"/>
        <end position="145"/>
    </location>
</feature>
<dbReference type="EMBL" id="FR824061">
    <property type="protein sequence ID" value="CCA15899.1"/>
    <property type="molecule type" value="Genomic_DNA"/>
</dbReference>
<keyword evidence="1" id="KW-0175">Coiled coil</keyword>
<evidence type="ECO:0000259" key="5">
    <source>
        <dbReference type="PROSITE" id="PS51823"/>
    </source>
</evidence>
<organism evidence="6">
    <name type="scientific">Albugo laibachii Nc14</name>
    <dbReference type="NCBI Taxonomy" id="890382"/>
    <lineage>
        <taxon>Eukaryota</taxon>
        <taxon>Sar</taxon>
        <taxon>Stramenopiles</taxon>
        <taxon>Oomycota</taxon>
        <taxon>Peronosporomycetes</taxon>
        <taxon>Albuginales</taxon>
        <taxon>Albuginaceae</taxon>
        <taxon>Albugo</taxon>
    </lineage>
</organism>
<evidence type="ECO:0000313" key="6">
    <source>
        <dbReference type="EMBL" id="CCA15899.1"/>
    </source>
</evidence>
<proteinExistence type="predicted"/>
<dbReference type="InterPro" id="IPR001849">
    <property type="entry name" value="PH_domain"/>
</dbReference>
<evidence type="ECO:0000256" key="2">
    <source>
        <dbReference type="SAM" id="MobiDB-lite"/>
    </source>
</evidence>
<feature type="region of interest" description="Disordered" evidence="2">
    <location>
        <begin position="1285"/>
        <end position="1310"/>
    </location>
</feature>
<dbReference type="InterPro" id="IPR025697">
    <property type="entry name" value="CLU_dom"/>
</dbReference>
<dbReference type="HOGENOM" id="CLU_245065_0_0_1"/>
<dbReference type="Pfam" id="PF12807">
    <property type="entry name" value="eIF3_p135"/>
    <property type="match status" value="1"/>
</dbReference>
<feature type="coiled-coil region" evidence="1">
    <location>
        <begin position="1330"/>
        <end position="1385"/>
    </location>
</feature>
<gene>
    <name evidence="6" type="primary">AlNc14C16G1759</name>
    <name evidence="6" type="ORF">ALNC14_020420</name>
</gene>
<dbReference type="PROSITE" id="PS50003">
    <property type="entry name" value="PH_DOMAIN"/>
    <property type="match status" value="1"/>
</dbReference>
<feature type="domain" description="BZIP" evidence="4">
    <location>
        <begin position="1312"/>
        <end position="1375"/>
    </location>
</feature>
<dbReference type="Gene3D" id="1.25.40.10">
    <property type="entry name" value="Tetratricopeptide repeat domain"/>
    <property type="match status" value="1"/>
</dbReference>
<dbReference type="PROSITE" id="PS51823">
    <property type="entry name" value="CLU"/>
    <property type="match status" value="1"/>
</dbReference>
<dbReference type="SUPFAM" id="SSF50729">
    <property type="entry name" value="PH domain-like"/>
    <property type="match status" value="1"/>
</dbReference>
<dbReference type="GO" id="GO:0003700">
    <property type="term" value="F:DNA-binding transcription factor activity"/>
    <property type="evidence" value="ECO:0007669"/>
    <property type="project" value="InterPro"/>
</dbReference>
<evidence type="ECO:0000259" key="3">
    <source>
        <dbReference type="PROSITE" id="PS50003"/>
    </source>
</evidence>
<dbReference type="InterPro" id="IPR004827">
    <property type="entry name" value="bZIP"/>
</dbReference>
<sequence length="1582" mass="182161">MSTKSGKLLKSSHGLLGEKWSEKWVCVDATRLLYSTLPNPVGQTSPSRLSKLGITTSNSPTSRFFSFTAPSSPSTVPNRRELLLEQYTLGCRNHVVSPIQRKAKQPRRFVFTLVPKEHSQKTYSFACDTVEELDEWICVLQRNGMNIEPPNSPSKEGPDTSLEAPQVLDAVNRLSQAWSDWQVEDNPHAGLKEFFLHELEGSALVREFEHIATNLSRRLIRLIYYNKIKTPLSPEYEEISDSSPDGETSLTVYSCHGITFFLPKSDTACMDDDTVAKDGGMEEIYKLFDSEIRMASHLILSQENLGRSKDSIDVLSIPLQCVVDWMGYRVYTRATFTSFMEELPGKDIFSRKINLKKSQTRRTAQLLPMKNHELMVHLLNPQILCFARTCTFLEVNAYIKSRYHLRPELIHRLDFLFSPKLSDAHVGKTKRFYASVLDCAYDAAKCQLHAVLPAFIHRLEFEVSSGRVHDSQTLENVLHQYGFNMHWLGYCYAVCTTRVTQRLLLTEMLARACKIPFREGLRDFVVECKKQQAQLEGEYDLMPKEALHSFYNIFLRLASNMDDESQLFWENRVIPVLRDKFHLKSSAITLDDIWKSSIVHIPQLLATIHFHLQDVSSKVKSLYQATISRDFNEGRSSLESKFWNVKRKLLLLETRGDSAYRYQNIRANLMLDGFRLSEALGLATDDPSKKKWYKMMSMQFFNIANAESPKWCHAYNKACSVASLEIQELIELGKEKDYGKHDGSPDNTETPADDEIKKQMETALSTYADAQANCTFWLGTSCLERSQLEYIFARIFIRLNDSSRASHHLDCGIRTIQEAFGHDCIMYARCRHYQGVLLSHSHFDLESIVNAFESASKLYQRNPLCKFSTIDTLHRLAKVLEREGNREKSSALQVKAYLFAKKSYSLSKCESDIRYRLRTCIHVARLAQTLGYSHESIAYHQKALKIMFKFGDKQRQSDWATSWIILTADVFQEIFHVLSFKHQKVLRWIQTGAVIRLEEYFQDLKLDFNSKLLHFSAEMRLLTWTITLLMKLQKSTGLLAHIQGLAELATEEYMALQPSRAQLNLNSGHTKEPIDIEPAQIMDEKCVSVCPITRVEMLKQELRQHSIAISNTENINRRDISLNWTKSDGTFTGVAQFAAMFYLLRGMTDQRDITLDDDHALEIKSARSYNLTWKADHQEHLETVSCVFDSIPCTLDTTQDLLQDQVQPQTFAACMTSPKKYGAESTCETDSDHLEFYYKEIEEEKLSSLFGANWALSLGKLDIRNLRAHKDKSFYHSFEKDLFPSSSSDVTSPKETVSCKRGRTSTMEDTESLKLQARREKNLASVREFRKRKNKKIEEMESNLKRMENENVELRMRLKIGREAIRKEREDTRAIKEQMQEMLKRNAPEKEIATFLNMYRISHTDFGPDRREKLKFHVSEIRDLLLPTQVTKLCLSVVEQGKDICTETHRKTSGSTLKGTSIKDTSSCCCTDSAETNTLWSVLAKELEISESQEHRILERRNAIAHIRDDLHYTLQVLNRLEKVIEEKNTTLAAQIKQIQHVLTPSQITKFIIWVKENPAFMYMLDKLVGTTLEPINKFDVN</sequence>
<dbReference type="PROSITE" id="PS50217">
    <property type="entry name" value="BZIP"/>
    <property type="match status" value="1"/>
</dbReference>
<reference evidence="6" key="1">
    <citation type="journal article" date="2011" name="PLoS Biol.">
        <title>Gene gain and loss during evolution of obligate parasitism in the white rust pathogen of Arabidopsis thaliana.</title>
        <authorList>
            <person name="Kemen E."/>
            <person name="Gardiner A."/>
            <person name="Schultz-Larsen T."/>
            <person name="Kemen A.C."/>
            <person name="Balmuth A.L."/>
            <person name="Robert-Seilaniantz A."/>
            <person name="Bailey K."/>
            <person name="Holub E."/>
            <person name="Studholme D.J."/>
            <person name="Maclean D."/>
            <person name="Jones J.D."/>
        </authorList>
    </citation>
    <scope>NUCLEOTIDE SEQUENCE</scope>
</reference>